<comment type="caution">
    <text evidence="1">The sequence shown here is derived from an EMBL/GenBank/DDBJ whole genome shotgun (WGS) entry which is preliminary data.</text>
</comment>
<keyword evidence="2" id="KW-1185">Reference proteome</keyword>
<organism evidence="1 2">
    <name type="scientific">Luteolibacter arcticus</name>
    <dbReference type="NCBI Taxonomy" id="1581411"/>
    <lineage>
        <taxon>Bacteria</taxon>
        <taxon>Pseudomonadati</taxon>
        <taxon>Verrucomicrobiota</taxon>
        <taxon>Verrucomicrobiia</taxon>
        <taxon>Verrucomicrobiales</taxon>
        <taxon>Verrucomicrobiaceae</taxon>
        <taxon>Luteolibacter</taxon>
    </lineage>
</organism>
<accession>A0ABT3GRT0</accession>
<protein>
    <submittedName>
        <fullName evidence="1">Uncharacterized protein</fullName>
    </submittedName>
</protein>
<sequence length="170" mass="19742">MPKDEQPAEWKFPVDDFRIAEGFICISRSKDLNWEYFDERVDGEIVCTGFRLECAPIRVPGGAYGYKEEITKEPEVMIDVLFPFESLEKLEGTTIPLGEPMENCSRELGSMYLFASHNEVRWQEIRFGKVHGDQIDLELDLLLEVDYDTGVTQFRHTLKGLASIEERWEK</sequence>
<dbReference type="Proteomes" id="UP001320876">
    <property type="component" value="Unassembled WGS sequence"/>
</dbReference>
<dbReference type="RefSeq" id="WP_264490338.1">
    <property type="nucleotide sequence ID" value="NZ_JAPDDT010000023.1"/>
</dbReference>
<proteinExistence type="predicted"/>
<gene>
    <name evidence="1" type="ORF">OKA05_26975</name>
</gene>
<evidence type="ECO:0000313" key="1">
    <source>
        <dbReference type="EMBL" id="MCW1926230.1"/>
    </source>
</evidence>
<dbReference type="EMBL" id="JAPDDT010000023">
    <property type="protein sequence ID" value="MCW1926230.1"/>
    <property type="molecule type" value="Genomic_DNA"/>
</dbReference>
<evidence type="ECO:0000313" key="2">
    <source>
        <dbReference type="Proteomes" id="UP001320876"/>
    </source>
</evidence>
<name>A0ABT3GRT0_9BACT</name>
<reference evidence="1 2" key="1">
    <citation type="submission" date="2022-10" db="EMBL/GenBank/DDBJ databases">
        <title>Luteolibacter arcticus strain CCTCC AB 2014275, whole genome shotgun sequencing project.</title>
        <authorList>
            <person name="Zhao G."/>
            <person name="Shen L."/>
        </authorList>
    </citation>
    <scope>NUCLEOTIDE SEQUENCE [LARGE SCALE GENOMIC DNA]</scope>
    <source>
        <strain evidence="1 2">CCTCC AB 2014275</strain>
    </source>
</reference>